<feature type="domain" description="Alpha/beta hydrolase fold-3" evidence="2">
    <location>
        <begin position="72"/>
        <end position="199"/>
    </location>
</feature>
<protein>
    <submittedName>
        <fullName evidence="3">Arylformamidase</fullName>
    </submittedName>
</protein>
<reference evidence="3 4" key="1">
    <citation type="submission" date="2016-11" db="EMBL/GenBank/DDBJ databases">
        <authorList>
            <person name="Jaros S."/>
            <person name="Januszkiewicz K."/>
            <person name="Wedrychowicz H."/>
        </authorList>
    </citation>
    <scope>NUCLEOTIDE SEQUENCE [LARGE SCALE GENOMIC DNA]</scope>
    <source>
        <strain evidence="3 4">DSM 17137</strain>
    </source>
</reference>
<evidence type="ECO:0000256" key="1">
    <source>
        <dbReference type="ARBA" id="ARBA00022801"/>
    </source>
</evidence>
<keyword evidence="1" id="KW-0378">Hydrolase</keyword>
<dbReference type="Pfam" id="PF07859">
    <property type="entry name" value="Abhydrolase_3"/>
    <property type="match status" value="1"/>
</dbReference>
<name>A0A1M4TW06_9HYPH</name>
<dbReference type="AlphaFoldDB" id="A0A1M4TW06"/>
<evidence type="ECO:0000313" key="3">
    <source>
        <dbReference type="EMBL" id="SHE48632.1"/>
    </source>
</evidence>
<dbReference type="GO" id="GO:0016787">
    <property type="term" value="F:hydrolase activity"/>
    <property type="evidence" value="ECO:0007669"/>
    <property type="project" value="UniProtKB-KW"/>
</dbReference>
<dbReference type="OrthoDB" id="9771666at2"/>
<dbReference type="InterPro" id="IPR029058">
    <property type="entry name" value="AB_hydrolase_fold"/>
</dbReference>
<dbReference type="Gene3D" id="3.40.50.1820">
    <property type="entry name" value="alpha/beta hydrolase"/>
    <property type="match status" value="1"/>
</dbReference>
<dbReference type="InterPro" id="IPR050300">
    <property type="entry name" value="GDXG_lipolytic_enzyme"/>
</dbReference>
<dbReference type="SUPFAM" id="SSF53474">
    <property type="entry name" value="alpha/beta-Hydrolases"/>
    <property type="match status" value="1"/>
</dbReference>
<sequence>MSDGIDRVWLDEQFSLDRIEDIEQVFARRAEAARFGRANFDYVSAVPYGPHAAHRLNIFPARNTSGPSPVQLFIHGGFWRSLDADLFSFLASGFVPFGATLVVIDYPLMPRARMVDVVGAAGLAVEWVAGNIARYGGDPDRIFISGNSAGGHLVAELLDRAGTGIRGGAALSGIFDLEPVSRSFQNDSLMLTPEEIADFSPAARALDITAPLIVAAGGMETEIFRQQTTDFAHQCGVEPLIVPGLDHITIVLDGLADPAADLNRAVRRQMGLLAD</sequence>
<proteinExistence type="predicted"/>
<dbReference type="RefSeq" id="WP_052950704.1">
    <property type="nucleotide sequence ID" value="NZ_FQVC01000001.1"/>
</dbReference>
<dbReference type="PANTHER" id="PTHR48081:SF33">
    <property type="entry name" value="KYNURENINE FORMAMIDASE"/>
    <property type="match status" value="1"/>
</dbReference>
<accession>A0A1M4TW06</accession>
<dbReference type="EMBL" id="FQVC01000001">
    <property type="protein sequence ID" value="SHE48632.1"/>
    <property type="molecule type" value="Genomic_DNA"/>
</dbReference>
<dbReference type="PANTHER" id="PTHR48081">
    <property type="entry name" value="AB HYDROLASE SUPERFAMILY PROTEIN C4A8.06C"/>
    <property type="match status" value="1"/>
</dbReference>
<evidence type="ECO:0000313" key="4">
    <source>
        <dbReference type="Proteomes" id="UP000184533"/>
    </source>
</evidence>
<dbReference type="Proteomes" id="UP000184533">
    <property type="component" value="Unassembled WGS sequence"/>
</dbReference>
<evidence type="ECO:0000259" key="2">
    <source>
        <dbReference type="Pfam" id="PF07859"/>
    </source>
</evidence>
<gene>
    <name evidence="3" type="ORF">SAMN02745223_00519</name>
</gene>
<dbReference type="InterPro" id="IPR013094">
    <property type="entry name" value="AB_hydrolase_3"/>
</dbReference>
<organism evidence="3 4">
    <name type="scientific">Devosia limi DSM 17137</name>
    <dbReference type="NCBI Taxonomy" id="1121477"/>
    <lineage>
        <taxon>Bacteria</taxon>
        <taxon>Pseudomonadati</taxon>
        <taxon>Pseudomonadota</taxon>
        <taxon>Alphaproteobacteria</taxon>
        <taxon>Hyphomicrobiales</taxon>
        <taxon>Devosiaceae</taxon>
        <taxon>Devosia</taxon>
    </lineage>
</organism>